<protein>
    <submittedName>
        <fullName evidence="1">Uncharacterized protein</fullName>
    </submittedName>
</protein>
<keyword evidence="2" id="KW-1185">Reference proteome</keyword>
<name>A0ACC1JDL8_9FUNG</name>
<reference evidence="1" key="1">
    <citation type="submission" date="2022-07" db="EMBL/GenBank/DDBJ databases">
        <title>Phylogenomic reconstructions and comparative analyses of Kickxellomycotina fungi.</title>
        <authorList>
            <person name="Reynolds N.K."/>
            <person name="Stajich J.E."/>
            <person name="Barry K."/>
            <person name="Grigoriev I.V."/>
            <person name="Crous P."/>
            <person name="Smith M.E."/>
        </authorList>
    </citation>
    <scope>NUCLEOTIDE SEQUENCE</scope>
    <source>
        <strain evidence="1">NRRL 5244</strain>
    </source>
</reference>
<gene>
    <name evidence="1" type="ORF">FBU59_001637</name>
</gene>
<accession>A0ACC1JDL8</accession>
<comment type="caution">
    <text evidence="1">The sequence shown here is derived from an EMBL/GenBank/DDBJ whole genome shotgun (WGS) entry which is preliminary data.</text>
</comment>
<organism evidence="1 2">
    <name type="scientific">Linderina macrospora</name>
    <dbReference type="NCBI Taxonomy" id="4868"/>
    <lineage>
        <taxon>Eukaryota</taxon>
        <taxon>Fungi</taxon>
        <taxon>Fungi incertae sedis</taxon>
        <taxon>Zoopagomycota</taxon>
        <taxon>Kickxellomycotina</taxon>
        <taxon>Kickxellomycetes</taxon>
        <taxon>Kickxellales</taxon>
        <taxon>Kickxellaceae</taxon>
        <taxon>Linderina</taxon>
    </lineage>
</organism>
<evidence type="ECO:0000313" key="1">
    <source>
        <dbReference type="EMBL" id="KAJ1948357.1"/>
    </source>
</evidence>
<dbReference type="Proteomes" id="UP001150603">
    <property type="component" value="Unassembled WGS sequence"/>
</dbReference>
<sequence length="242" mass="26910">MRVRPPVLIPRWETEEWMLRLAEMIKVDAVAREEGWRPLNILDACTGTGCVSLGLASELPEGAANIVGVDISDDAVVLANENLAFNEMLLCNPTEFQKLDLLAPDTVAKLLGMKATWDMIVSNPPYVTPAEYRDLDPDVKDWEDRRSLVPLPYNADPLMVKDEELDPSGIAFIVNLAKIAKQLGLDKYDPHVGKLPRLVVEIGGERQVEPVRQAMHDHGLNSTEVWKDMAGTDRVVLGYVKS</sequence>
<proteinExistence type="predicted"/>
<evidence type="ECO:0000313" key="2">
    <source>
        <dbReference type="Proteomes" id="UP001150603"/>
    </source>
</evidence>
<dbReference type="EMBL" id="JANBPW010000763">
    <property type="protein sequence ID" value="KAJ1948357.1"/>
    <property type="molecule type" value="Genomic_DNA"/>
</dbReference>